<evidence type="ECO:0000313" key="1">
    <source>
        <dbReference type="EMBL" id="EKD65857.1"/>
    </source>
</evidence>
<name>K2AVF2_9BACT</name>
<dbReference type="EMBL" id="AMFJ01021665">
    <property type="protein sequence ID" value="EKD65857.1"/>
    <property type="molecule type" value="Genomic_DNA"/>
</dbReference>
<accession>K2AVF2</accession>
<gene>
    <name evidence="1" type="ORF">ACD_49C00079G0021</name>
</gene>
<reference evidence="1" key="1">
    <citation type="journal article" date="2012" name="Science">
        <title>Fermentation, hydrogen, and sulfur metabolism in multiple uncultivated bacterial phyla.</title>
        <authorList>
            <person name="Wrighton K.C."/>
            <person name="Thomas B.C."/>
            <person name="Sharon I."/>
            <person name="Miller C.S."/>
            <person name="Castelle C.J."/>
            <person name="VerBerkmoes N.C."/>
            <person name="Wilkins M.J."/>
            <person name="Hettich R.L."/>
            <person name="Lipton M.S."/>
            <person name="Williams K.H."/>
            <person name="Long P.E."/>
            <person name="Banfield J.F."/>
        </authorList>
    </citation>
    <scope>NUCLEOTIDE SEQUENCE [LARGE SCALE GENOMIC DNA]</scope>
</reference>
<dbReference type="AlphaFoldDB" id="K2AVF2"/>
<sequence>MDLNRISIYLTWRFPPFYQEAFDKYELIELIRANSPKSISDDFFKFIDSQDFYSMSLNAVKRHDEKSLKKIIEILNIPEDAGWLWNDRLTNLSKNIIKPLILTEWKSDEKILKTAWLKINWLDDFNEDNLNEVYDNNSLFKIENCDLYNWEKLPKTLANAENLWNIIYYWKWESQVIWLFDRDDAWFKGYHKIDIRRADFEEIKDEDQNHLKVKTKLWKNYATWLVYPIPLNRPWYGKRDNKKSDWSIEIEYYISDKDIEKIWFKDSIKPMSDDWFNYTKLEIKQKESFSKKIVESHNEINFSDFKILFDKINEIL</sequence>
<proteinExistence type="predicted"/>
<protein>
    <submittedName>
        <fullName evidence="1">Uncharacterized protein</fullName>
    </submittedName>
</protein>
<comment type="caution">
    <text evidence="1">The sequence shown here is derived from an EMBL/GenBank/DDBJ whole genome shotgun (WGS) entry which is preliminary data.</text>
</comment>
<organism evidence="1">
    <name type="scientific">uncultured bacterium</name>
    <name type="common">gcode 4</name>
    <dbReference type="NCBI Taxonomy" id="1234023"/>
    <lineage>
        <taxon>Bacteria</taxon>
        <taxon>environmental samples</taxon>
    </lineage>
</organism>